<accession>D8U2J3</accession>
<dbReference type="InterPro" id="IPR036378">
    <property type="entry name" value="FAS1_dom_sf"/>
</dbReference>
<keyword evidence="5" id="KW-1185">Reference proteome</keyword>
<dbReference type="Gene3D" id="2.30.180.10">
    <property type="entry name" value="FAS1 domain"/>
    <property type="match status" value="1"/>
</dbReference>
<dbReference type="Proteomes" id="UP000001058">
    <property type="component" value="Unassembled WGS sequence"/>
</dbReference>
<feature type="chain" id="PRO_5003124111" description="FAS1 domain-containing protein" evidence="2">
    <location>
        <begin position="25"/>
        <end position="204"/>
    </location>
</feature>
<dbReference type="RefSeq" id="XP_002952819.1">
    <property type="nucleotide sequence ID" value="XM_002952773.1"/>
</dbReference>
<dbReference type="KEGG" id="vcn:VOLCADRAFT_93600"/>
<dbReference type="PROSITE" id="PS50213">
    <property type="entry name" value="FAS1"/>
    <property type="match status" value="1"/>
</dbReference>
<evidence type="ECO:0000313" key="5">
    <source>
        <dbReference type="Proteomes" id="UP000001058"/>
    </source>
</evidence>
<dbReference type="GeneID" id="9627708"/>
<name>D8U2J3_VOLCA</name>
<feature type="region of interest" description="Disordered" evidence="1">
    <location>
        <begin position="47"/>
        <end position="68"/>
    </location>
</feature>
<evidence type="ECO:0000256" key="1">
    <source>
        <dbReference type="SAM" id="MobiDB-lite"/>
    </source>
</evidence>
<dbReference type="SUPFAM" id="SSF82153">
    <property type="entry name" value="FAS1 domain"/>
    <property type="match status" value="1"/>
</dbReference>
<evidence type="ECO:0000313" key="4">
    <source>
        <dbReference type="EMBL" id="EFJ46069.1"/>
    </source>
</evidence>
<evidence type="ECO:0000256" key="2">
    <source>
        <dbReference type="SAM" id="SignalP"/>
    </source>
</evidence>
<protein>
    <recommendedName>
        <fullName evidence="3">FAS1 domain-containing protein</fullName>
    </recommendedName>
</protein>
<dbReference type="OrthoDB" id="544886at2759"/>
<feature type="domain" description="FAS1" evidence="3">
    <location>
        <begin position="86"/>
        <end position="204"/>
    </location>
</feature>
<dbReference type="InterPro" id="IPR000782">
    <property type="entry name" value="FAS1_domain"/>
</dbReference>
<organism evidence="5">
    <name type="scientific">Volvox carteri f. nagariensis</name>
    <dbReference type="NCBI Taxonomy" id="3068"/>
    <lineage>
        <taxon>Eukaryota</taxon>
        <taxon>Viridiplantae</taxon>
        <taxon>Chlorophyta</taxon>
        <taxon>core chlorophytes</taxon>
        <taxon>Chlorophyceae</taxon>
        <taxon>CS clade</taxon>
        <taxon>Chlamydomonadales</taxon>
        <taxon>Volvocaceae</taxon>
        <taxon>Volvox</taxon>
    </lineage>
</organism>
<feature type="signal peptide" evidence="2">
    <location>
        <begin position="1"/>
        <end position="24"/>
    </location>
</feature>
<sequence length="204" mass="20780">MDKRSLYTSLWLLAALLAASGAGGAPTGRSLLQAAITAKPAKGLPAKAASTSAVTPTTTESGLTDLPAATSGAPAVLPGAAAPKAAKTEKRAPRATPKLGIAIEALNVTGVANLLTNETVATIFTPDDAAFISLASRLNMTVGELLTNPLAYNLTRLSIIPDVALRSKDLVPGVTVTEPSLMGPNLEITRVGWAVVHVIDKVLV</sequence>
<dbReference type="InParanoid" id="D8U2J3"/>
<dbReference type="AlphaFoldDB" id="D8U2J3"/>
<reference evidence="4 5" key="1">
    <citation type="journal article" date="2010" name="Science">
        <title>Genomic analysis of organismal complexity in the multicellular green alga Volvox carteri.</title>
        <authorList>
            <person name="Prochnik S.E."/>
            <person name="Umen J."/>
            <person name="Nedelcu A.M."/>
            <person name="Hallmann A."/>
            <person name="Miller S.M."/>
            <person name="Nishii I."/>
            <person name="Ferris P."/>
            <person name="Kuo A."/>
            <person name="Mitros T."/>
            <person name="Fritz-Laylin L.K."/>
            <person name="Hellsten U."/>
            <person name="Chapman J."/>
            <person name="Simakov O."/>
            <person name="Rensing S.A."/>
            <person name="Terry A."/>
            <person name="Pangilinan J."/>
            <person name="Kapitonov V."/>
            <person name="Jurka J."/>
            <person name="Salamov A."/>
            <person name="Shapiro H."/>
            <person name="Schmutz J."/>
            <person name="Grimwood J."/>
            <person name="Lindquist E."/>
            <person name="Lucas S."/>
            <person name="Grigoriev I.V."/>
            <person name="Schmitt R."/>
            <person name="Kirk D."/>
            <person name="Rokhsar D.S."/>
        </authorList>
    </citation>
    <scope>NUCLEOTIDE SEQUENCE [LARGE SCALE GENOMIC DNA]</scope>
    <source>
        <strain evidence="5">f. Nagariensis / Eve</strain>
    </source>
</reference>
<proteinExistence type="predicted"/>
<dbReference type="EMBL" id="GL378353">
    <property type="protein sequence ID" value="EFJ46069.1"/>
    <property type="molecule type" value="Genomic_DNA"/>
</dbReference>
<feature type="compositionally biased region" description="Low complexity" evidence="1">
    <location>
        <begin position="47"/>
        <end position="59"/>
    </location>
</feature>
<keyword evidence="2" id="KW-0732">Signal</keyword>
<evidence type="ECO:0000259" key="3">
    <source>
        <dbReference type="PROSITE" id="PS50213"/>
    </source>
</evidence>
<gene>
    <name evidence="4" type="ORF">VOLCADRAFT_93600</name>
</gene>